<dbReference type="Gene3D" id="1.25.40.10">
    <property type="entry name" value="Tetratricopeptide repeat domain"/>
    <property type="match status" value="2"/>
</dbReference>
<gene>
    <name evidence="4" type="ORF">SVIM_LOCUS145847</name>
</gene>
<dbReference type="GO" id="GO:0008270">
    <property type="term" value="F:zinc ion binding"/>
    <property type="evidence" value="ECO:0007669"/>
    <property type="project" value="InterPro"/>
</dbReference>
<evidence type="ECO:0000256" key="1">
    <source>
        <dbReference type="ARBA" id="ARBA00006643"/>
    </source>
</evidence>
<dbReference type="InterPro" id="IPR046960">
    <property type="entry name" value="PPR_At4g14850-like_plant"/>
</dbReference>
<dbReference type="AlphaFoldDB" id="A0A6N2L655"/>
<evidence type="ECO:0000256" key="2">
    <source>
        <dbReference type="ARBA" id="ARBA00022737"/>
    </source>
</evidence>
<dbReference type="InterPro" id="IPR011990">
    <property type="entry name" value="TPR-like_helical_dom_sf"/>
</dbReference>
<protein>
    <recommendedName>
        <fullName evidence="3">DYW domain-containing protein</fullName>
    </recommendedName>
</protein>
<dbReference type="GO" id="GO:0003723">
    <property type="term" value="F:RNA binding"/>
    <property type="evidence" value="ECO:0007669"/>
    <property type="project" value="InterPro"/>
</dbReference>
<accession>A0A6N2L655</accession>
<feature type="domain" description="DYW" evidence="3">
    <location>
        <begin position="229"/>
        <end position="288"/>
    </location>
</feature>
<dbReference type="SUPFAM" id="SSF48452">
    <property type="entry name" value="TPR-like"/>
    <property type="match status" value="1"/>
</dbReference>
<dbReference type="InterPro" id="IPR002885">
    <property type="entry name" value="PPR_rpt"/>
</dbReference>
<dbReference type="PANTHER" id="PTHR47926">
    <property type="entry name" value="PENTATRICOPEPTIDE REPEAT-CONTAINING PROTEIN"/>
    <property type="match status" value="1"/>
</dbReference>
<name>A0A6N2L655_SALVM</name>
<organism evidence="4">
    <name type="scientific">Salix viminalis</name>
    <name type="common">Common osier</name>
    <name type="synonym">Basket willow</name>
    <dbReference type="NCBI Taxonomy" id="40686"/>
    <lineage>
        <taxon>Eukaryota</taxon>
        <taxon>Viridiplantae</taxon>
        <taxon>Streptophyta</taxon>
        <taxon>Embryophyta</taxon>
        <taxon>Tracheophyta</taxon>
        <taxon>Spermatophyta</taxon>
        <taxon>Magnoliopsida</taxon>
        <taxon>eudicotyledons</taxon>
        <taxon>Gunneridae</taxon>
        <taxon>Pentapetalae</taxon>
        <taxon>rosids</taxon>
        <taxon>fabids</taxon>
        <taxon>Malpighiales</taxon>
        <taxon>Salicaceae</taxon>
        <taxon>Saliceae</taxon>
        <taxon>Salix</taxon>
    </lineage>
</organism>
<dbReference type="InterPro" id="IPR032867">
    <property type="entry name" value="DYW_dom"/>
</dbReference>
<reference evidence="4" key="1">
    <citation type="submission" date="2019-03" db="EMBL/GenBank/DDBJ databases">
        <authorList>
            <person name="Mank J."/>
            <person name="Almeida P."/>
        </authorList>
    </citation>
    <scope>NUCLEOTIDE SEQUENCE</scope>
    <source>
        <strain evidence="4">78183</strain>
    </source>
</reference>
<dbReference type="Pfam" id="PF14432">
    <property type="entry name" value="DYW_deaminase"/>
    <property type="match status" value="1"/>
</dbReference>
<dbReference type="PANTHER" id="PTHR47926:SF373">
    <property type="entry name" value="TETRATRICOPEPTIDE-LIKE HELICAL DOMAIN SUPERFAMILY, DYW DOMAIN-CONTAINING PROTEIN"/>
    <property type="match status" value="1"/>
</dbReference>
<sequence length="289" mass="32441">MISGYATNSKVDVARKLFEVMLDKTWTVMLTGREVFQDMFSSSIAPDEITFIGVLSGCSYTVKYQVDPKTEHYTCMIDLHGRAGKLNEAMNLIENMPVEAFAIVWGCFIRNIDDKDGALYSQSKHRFPLRQTCRTHKNLDLAEIEAKKLLQLEPNNAGPYILLSNIYASRSRWKDAVELRKTMRAWNLRKSPVNKKVRVFSGGGSTSHPEHEMILKKLGKLDALLREAGYVPDGSFDVDEEEKVDSLPDHGEKLAVAYGLLKVPEGMPICAMKNLRVCGDCHAAIKLIA</sequence>
<dbReference type="Pfam" id="PF01535">
    <property type="entry name" value="PPR"/>
    <property type="match status" value="2"/>
</dbReference>
<evidence type="ECO:0000313" key="4">
    <source>
        <dbReference type="EMBL" id="VFU32761.1"/>
    </source>
</evidence>
<evidence type="ECO:0000259" key="3">
    <source>
        <dbReference type="Pfam" id="PF14432"/>
    </source>
</evidence>
<dbReference type="InterPro" id="IPR046848">
    <property type="entry name" value="E_motif"/>
</dbReference>
<dbReference type="NCBIfam" id="TIGR00756">
    <property type="entry name" value="PPR"/>
    <property type="match status" value="1"/>
</dbReference>
<proteinExistence type="inferred from homology"/>
<dbReference type="EMBL" id="CAADRP010000835">
    <property type="protein sequence ID" value="VFU32761.1"/>
    <property type="molecule type" value="Genomic_DNA"/>
</dbReference>
<dbReference type="Pfam" id="PF20431">
    <property type="entry name" value="E_motif"/>
    <property type="match status" value="1"/>
</dbReference>
<dbReference type="GO" id="GO:0009451">
    <property type="term" value="P:RNA modification"/>
    <property type="evidence" value="ECO:0007669"/>
    <property type="project" value="InterPro"/>
</dbReference>
<comment type="similarity">
    <text evidence="1">Belongs to the PPR family. PCMP-H subfamily.</text>
</comment>
<keyword evidence="2" id="KW-0677">Repeat</keyword>